<evidence type="ECO:0000256" key="1">
    <source>
        <dbReference type="SAM" id="MobiDB-lite"/>
    </source>
</evidence>
<dbReference type="EMBL" id="SNRW01001230">
    <property type="protein sequence ID" value="KAA6397220.1"/>
    <property type="molecule type" value="Genomic_DNA"/>
</dbReference>
<comment type="caution">
    <text evidence="2">The sequence shown here is derived from an EMBL/GenBank/DDBJ whole genome shotgun (WGS) entry which is preliminary data.</text>
</comment>
<evidence type="ECO:0000313" key="3">
    <source>
        <dbReference type="Proteomes" id="UP000324800"/>
    </source>
</evidence>
<dbReference type="Proteomes" id="UP000324800">
    <property type="component" value="Unassembled WGS sequence"/>
</dbReference>
<evidence type="ECO:0000313" key="2">
    <source>
        <dbReference type="EMBL" id="KAA6397220.1"/>
    </source>
</evidence>
<reference evidence="2 3" key="1">
    <citation type="submission" date="2019-03" db="EMBL/GenBank/DDBJ databases">
        <title>Single cell metagenomics reveals metabolic interactions within the superorganism composed of flagellate Streblomastix strix and complex community of Bacteroidetes bacteria on its surface.</title>
        <authorList>
            <person name="Treitli S.C."/>
            <person name="Kolisko M."/>
            <person name="Husnik F."/>
            <person name="Keeling P."/>
            <person name="Hampl V."/>
        </authorList>
    </citation>
    <scope>NUCLEOTIDE SEQUENCE [LARGE SCALE GENOMIC DNA]</scope>
    <source>
        <strain evidence="2">ST1C</strain>
    </source>
</reference>
<feature type="region of interest" description="Disordered" evidence="1">
    <location>
        <begin position="36"/>
        <end position="79"/>
    </location>
</feature>
<protein>
    <submittedName>
        <fullName evidence="2">Uncharacterized protein</fullName>
    </submittedName>
</protein>
<dbReference type="AlphaFoldDB" id="A0A5J4WQJ5"/>
<proteinExistence type="predicted"/>
<feature type="compositionally biased region" description="Polar residues" evidence="1">
    <location>
        <begin position="42"/>
        <end position="57"/>
    </location>
</feature>
<name>A0A5J4WQJ5_9EUKA</name>
<organism evidence="2 3">
    <name type="scientific">Streblomastix strix</name>
    <dbReference type="NCBI Taxonomy" id="222440"/>
    <lineage>
        <taxon>Eukaryota</taxon>
        <taxon>Metamonada</taxon>
        <taxon>Preaxostyla</taxon>
        <taxon>Oxymonadida</taxon>
        <taxon>Streblomastigidae</taxon>
        <taxon>Streblomastix</taxon>
    </lineage>
</organism>
<gene>
    <name evidence="2" type="ORF">EZS28_007254</name>
</gene>
<sequence>MDQLNEESGTKMMLQSFSKRVKSVAGKLPFTFPRNVQEMTPIRSQSTHIQVENQKPNDISVHQDPTPMPRSISSKSLMRKSTSNLIDPFQLRRPFLKQAAIN</sequence>
<accession>A0A5J4WQJ5</accession>